<reference evidence="1" key="2">
    <citation type="journal article" date="2021" name="PeerJ">
        <title>Extensive microbial diversity within the chicken gut microbiome revealed by metagenomics and culture.</title>
        <authorList>
            <person name="Gilroy R."/>
            <person name="Ravi A."/>
            <person name="Getino M."/>
            <person name="Pursley I."/>
            <person name="Horton D.L."/>
            <person name="Alikhan N.F."/>
            <person name="Baker D."/>
            <person name="Gharbi K."/>
            <person name="Hall N."/>
            <person name="Watson M."/>
            <person name="Adriaenssens E.M."/>
            <person name="Foster-Nyarko E."/>
            <person name="Jarju S."/>
            <person name="Secka A."/>
            <person name="Antonio M."/>
            <person name="Oren A."/>
            <person name="Chaudhuri R.R."/>
            <person name="La Ragione R."/>
            <person name="Hildebrand F."/>
            <person name="Pallen M.J."/>
        </authorList>
    </citation>
    <scope>NUCLEOTIDE SEQUENCE</scope>
    <source>
        <strain evidence="1">CHK157-1446</strain>
    </source>
</reference>
<reference evidence="1" key="1">
    <citation type="submission" date="2020-10" db="EMBL/GenBank/DDBJ databases">
        <authorList>
            <person name="Gilroy R."/>
        </authorList>
    </citation>
    <scope>NUCLEOTIDE SEQUENCE</scope>
    <source>
        <strain evidence="1">CHK157-1446</strain>
    </source>
</reference>
<dbReference type="Proteomes" id="UP000823982">
    <property type="component" value="Unassembled WGS sequence"/>
</dbReference>
<dbReference type="AlphaFoldDB" id="A0A9D1EPF4"/>
<dbReference type="EMBL" id="DVIR01000040">
    <property type="protein sequence ID" value="HIS24652.1"/>
    <property type="molecule type" value="Genomic_DNA"/>
</dbReference>
<gene>
    <name evidence="1" type="ORF">IAD01_04530</name>
</gene>
<proteinExistence type="predicted"/>
<sequence length="127" mass="13807">MNSAGKSLVELMSVKACEVVKTQTRDEEGNILSSYSPGREFDAAFVLKSSADSQSADGRIPQDTYTVTVPADVILPHYALIKRLDSGKVYRISAMASMAAPSCASFSFRQYVAKELQPYDDGQEDGE</sequence>
<evidence type="ECO:0000313" key="1">
    <source>
        <dbReference type="EMBL" id="HIS24652.1"/>
    </source>
</evidence>
<comment type="caution">
    <text evidence="1">The sequence shown here is derived from an EMBL/GenBank/DDBJ whole genome shotgun (WGS) entry which is preliminary data.</text>
</comment>
<accession>A0A9D1EPF4</accession>
<organism evidence="1 2">
    <name type="scientific">Candidatus Faeciplasma gallinarum</name>
    <dbReference type="NCBI Taxonomy" id="2840799"/>
    <lineage>
        <taxon>Bacteria</taxon>
        <taxon>Bacillati</taxon>
        <taxon>Bacillota</taxon>
        <taxon>Clostridia</taxon>
        <taxon>Eubacteriales</taxon>
        <taxon>Oscillospiraceae</taxon>
        <taxon>Oscillospiraceae incertae sedis</taxon>
        <taxon>Candidatus Faeciplasma</taxon>
    </lineage>
</organism>
<name>A0A9D1EPF4_9FIRM</name>
<protein>
    <submittedName>
        <fullName evidence="1">Uncharacterized protein</fullName>
    </submittedName>
</protein>
<evidence type="ECO:0000313" key="2">
    <source>
        <dbReference type="Proteomes" id="UP000823982"/>
    </source>
</evidence>